<organism evidence="1">
    <name type="scientific">Escherichia coli</name>
    <dbReference type="NCBI Taxonomy" id="562"/>
    <lineage>
        <taxon>Bacteria</taxon>
        <taxon>Pseudomonadati</taxon>
        <taxon>Pseudomonadota</taxon>
        <taxon>Gammaproteobacteria</taxon>
        <taxon>Enterobacterales</taxon>
        <taxon>Enterobacteriaceae</taxon>
        <taxon>Escherichia</taxon>
    </lineage>
</organism>
<dbReference type="EMBL" id="MH847310">
    <property type="protein sequence ID" value="AYU69039.1"/>
    <property type="molecule type" value="Genomic_DNA"/>
</dbReference>
<keyword evidence="1" id="KW-0614">Plasmid</keyword>
<evidence type="ECO:0000313" key="1">
    <source>
        <dbReference type="EMBL" id="AYU69039.1"/>
    </source>
</evidence>
<accession>A0A3G4RTJ7</accession>
<name>A0A3G4RTJ7_ECOLX</name>
<dbReference type="AlphaFoldDB" id="A0A3G4RTJ7"/>
<gene>
    <name evidence="1" type="ORF">D0368_00286</name>
</gene>
<reference evidence="1" key="1">
    <citation type="journal article" date="2018" name="Vet. Microbiol.">
        <title>Characterization of plasmids harboring blaCTX-M genes in Escherichia coli from French pigs.</title>
        <authorList>
            <person name="Lucas P."/>
            <person name="Jouy E."/>
            <person name="Le Devendec L."/>
            <person name="de Boisseson C."/>
            <person name="Perrin-Guyomard A."/>
            <person name="Jove T."/>
            <person name="Blanchard Y."/>
            <person name="Touzain F."/>
            <person name="Kempf I."/>
        </authorList>
    </citation>
    <scope>NUCLEOTIDE SEQUENCE</scope>
    <source>
        <strain evidence="1">12-034</strain>
        <plasmid evidence="1">p12-034</plasmid>
    </source>
</reference>
<geneLocation type="plasmid" evidence="1">
    <name>p12-034</name>
</geneLocation>
<sequence length="107" mass="12134">MNYAGHEKLRAEVAEVANAMCDLRNNHDEMERRYSFNADTLPERLVRQTLFRRKPPPDGGIYRNSGTGFLLQRLRGESMYGTCEILCRELAAKYPADTPLDAGCLVP</sequence>
<protein>
    <submittedName>
        <fullName evidence="1">Uncharacterized protein</fullName>
    </submittedName>
</protein>
<proteinExistence type="predicted"/>